<evidence type="ECO:0000256" key="8">
    <source>
        <dbReference type="ARBA" id="ARBA00023136"/>
    </source>
</evidence>
<organism evidence="11 12">
    <name type="scientific">Syphacia muris</name>
    <dbReference type="NCBI Taxonomy" id="451379"/>
    <lineage>
        <taxon>Eukaryota</taxon>
        <taxon>Metazoa</taxon>
        <taxon>Ecdysozoa</taxon>
        <taxon>Nematoda</taxon>
        <taxon>Chromadorea</taxon>
        <taxon>Rhabditida</taxon>
        <taxon>Spirurina</taxon>
        <taxon>Oxyuridomorpha</taxon>
        <taxon>Oxyuroidea</taxon>
        <taxon>Oxyuridae</taxon>
        <taxon>Syphacia</taxon>
    </lineage>
</organism>
<evidence type="ECO:0000256" key="6">
    <source>
        <dbReference type="ARBA" id="ARBA00022989"/>
    </source>
</evidence>
<feature type="transmembrane region" description="Helical" evidence="10">
    <location>
        <begin position="197"/>
        <end position="218"/>
    </location>
</feature>
<evidence type="ECO:0000256" key="9">
    <source>
        <dbReference type="SAM" id="MobiDB-lite"/>
    </source>
</evidence>
<dbReference type="Pfam" id="PF04142">
    <property type="entry name" value="Nuc_sug_transp"/>
    <property type="match status" value="1"/>
</dbReference>
<keyword evidence="3" id="KW-0813">Transport</keyword>
<comment type="similarity">
    <text evidence="2">Belongs to the nucleotide-sugar transporter family. SLC35A subfamily.</text>
</comment>
<evidence type="ECO:0000313" key="11">
    <source>
        <dbReference type="Proteomes" id="UP000046393"/>
    </source>
</evidence>
<dbReference type="PANTHER" id="PTHR10231">
    <property type="entry name" value="NUCLEOTIDE-SUGAR TRANSMEMBRANE TRANSPORTER"/>
    <property type="match status" value="1"/>
</dbReference>
<accession>A0A0N5ADV2</accession>
<evidence type="ECO:0000256" key="1">
    <source>
        <dbReference type="ARBA" id="ARBA00004653"/>
    </source>
</evidence>
<dbReference type="FunFam" id="1.10.3730.20:FF:000037">
    <property type="entry name" value="Nucleotide Sugar TransPorter family"/>
    <property type="match status" value="1"/>
</dbReference>
<dbReference type="GO" id="GO:0015165">
    <property type="term" value="F:pyrimidine nucleotide-sugar transmembrane transporter activity"/>
    <property type="evidence" value="ECO:0007669"/>
    <property type="project" value="InterPro"/>
</dbReference>
<evidence type="ECO:0000256" key="5">
    <source>
        <dbReference type="ARBA" id="ARBA00022692"/>
    </source>
</evidence>
<feature type="transmembrane region" description="Helical" evidence="10">
    <location>
        <begin position="297"/>
        <end position="317"/>
    </location>
</feature>
<keyword evidence="8 10" id="KW-0472">Membrane</keyword>
<dbReference type="GO" id="GO:0000139">
    <property type="term" value="C:Golgi membrane"/>
    <property type="evidence" value="ECO:0007669"/>
    <property type="project" value="UniProtKB-SubCell"/>
</dbReference>
<protein>
    <submittedName>
        <fullName evidence="12">UDP-galactose translocator</fullName>
    </submittedName>
</protein>
<feature type="transmembrane region" description="Helical" evidence="10">
    <location>
        <begin position="323"/>
        <end position="340"/>
    </location>
</feature>
<feature type="compositionally biased region" description="Basic and acidic residues" evidence="9">
    <location>
        <begin position="354"/>
        <end position="381"/>
    </location>
</feature>
<dbReference type="InterPro" id="IPR037185">
    <property type="entry name" value="EmrE-like"/>
</dbReference>
<dbReference type="PIRSF" id="PIRSF005799">
    <property type="entry name" value="UDP-gal_transpt"/>
    <property type="match status" value="1"/>
</dbReference>
<dbReference type="AlphaFoldDB" id="A0A0N5ADV2"/>
<evidence type="ECO:0000256" key="7">
    <source>
        <dbReference type="ARBA" id="ARBA00023034"/>
    </source>
</evidence>
<keyword evidence="7" id="KW-0333">Golgi apparatus</keyword>
<evidence type="ECO:0000256" key="3">
    <source>
        <dbReference type="ARBA" id="ARBA00022448"/>
    </source>
</evidence>
<feature type="transmembrane region" description="Helical" evidence="10">
    <location>
        <begin position="62"/>
        <end position="85"/>
    </location>
</feature>
<keyword evidence="4" id="KW-0762">Sugar transport</keyword>
<feature type="transmembrane region" description="Helical" evidence="10">
    <location>
        <begin position="106"/>
        <end position="128"/>
    </location>
</feature>
<feature type="region of interest" description="Disordered" evidence="9">
    <location>
        <begin position="349"/>
        <end position="387"/>
    </location>
</feature>
<keyword evidence="5 10" id="KW-0812">Transmembrane</keyword>
<evidence type="ECO:0000313" key="12">
    <source>
        <dbReference type="WBParaSite" id="SMUV_0000237401-mRNA-1"/>
    </source>
</evidence>
<reference evidence="12" key="1">
    <citation type="submission" date="2017-02" db="UniProtKB">
        <authorList>
            <consortium name="WormBaseParasite"/>
        </authorList>
    </citation>
    <scope>IDENTIFICATION</scope>
</reference>
<evidence type="ECO:0000256" key="2">
    <source>
        <dbReference type="ARBA" id="ARBA00009976"/>
    </source>
</evidence>
<feature type="transmembrane region" description="Helical" evidence="10">
    <location>
        <begin position="270"/>
        <end position="290"/>
    </location>
</feature>
<feature type="transmembrane region" description="Helical" evidence="10">
    <location>
        <begin position="161"/>
        <end position="177"/>
    </location>
</feature>
<keyword evidence="6 10" id="KW-1133">Transmembrane helix</keyword>
<evidence type="ECO:0000256" key="10">
    <source>
        <dbReference type="SAM" id="Phobius"/>
    </source>
</evidence>
<dbReference type="Proteomes" id="UP000046393">
    <property type="component" value="Unplaced"/>
</dbReference>
<evidence type="ECO:0000256" key="4">
    <source>
        <dbReference type="ARBA" id="ARBA00022597"/>
    </source>
</evidence>
<keyword evidence="11" id="KW-1185">Reference proteome</keyword>
<dbReference type="SUPFAM" id="SSF103481">
    <property type="entry name" value="Multidrug resistance efflux transporter EmrE"/>
    <property type="match status" value="1"/>
</dbReference>
<dbReference type="STRING" id="451379.A0A0N5ADV2"/>
<proteinExistence type="inferred from homology"/>
<feature type="transmembrane region" description="Helical" evidence="10">
    <location>
        <begin position="230"/>
        <end position="250"/>
    </location>
</feature>
<dbReference type="InterPro" id="IPR007271">
    <property type="entry name" value="Nuc_sug_transpt"/>
</dbReference>
<dbReference type="WBParaSite" id="SMUV_0000237401-mRNA-1">
    <property type="protein sequence ID" value="SMUV_0000237401-mRNA-1"/>
    <property type="gene ID" value="SMUV_0000237401"/>
</dbReference>
<name>A0A0N5ADV2_9BILA</name>
<comment type="subcellular location">
    <subcellularLocation>
        <location evidence="1">Golgi apparatus membrane</location>
        <topology evidence="1">Multi-pass membrane protein</topology>
    </subcellularLocation>
</comment>
<dbReference type="NCBIfam" id="TIGR00803">
    <property type="entry name" value="nst"/>
    <property type="match status" value="1"/>
</dbReference>
<sequence>MVNNNEDREEEGKFLSNAINALRKPENLIKYSSLVILVLQYATQVLYLRWVNVRPGKREKFLYTVCVFFQEILKLTVCIILVTIQEKSIKKSLKLMYTEIFINWRDALKVCVPAGIYVIQNNLLYVAVANLSAAVYMVTYQLKILTTALFTVILLRRRLSLFQWLALLFLFGGIALVQVDQKEKEGKLGSKNEHQNLFIGVGAVLIACLLSGFAGIYFEKILKQRREVSVFLRNVQLAAISLLPATITIFAKDYETVKTKGFFVGFDLAVWGAIVFGAFGGLLVAVVIKFADNILKAFATSFAIVLACILSVILFNFSPGYKFIIGATLVIGAVFVYSLFPYKPKYIPAATEPTKTEDGAKDPELGEIEDKTEKDAEDAKKTATSPV</sequence>